<organism evidence="2 3">
    <name type="scientific">Planobispora takensis</name>
    <dbReference type="NCBI Taxonomy" id="1367882"/>
    <lineage>
        <taxon>Bacteria</taxon>
        <taxon>Bacillati</taxon>
        <taxon>Actinomycetota</taxon>
        <taxon>Actinomycetes</taxon>
        <taxon>Streptosporangiales</taxon>
        <taxon>Streptosporangiaceae</taxon>
        <taxon>Planobispora</taxon>
    </lineage>
</organism>
<evidence type="ECO:0008006" key="4">
    <source>
        <dbReference type="Google" id="ProtNLM"/>
    </source>
</evidence>
<dbReference type="PIRSF" id="PIRSF029171">
    <property type="entry name" value="Esterase_LipA"/>
    <property type="match status" value="1"/>
</dbReference>
<dbReference type="Proteomes" id="UP000634476">
    <property type="component" value="Unassembled WGS sequence"/>
</dbReference>
<dbReference type="AlphaFoldDB" id="A0A8J3WX61"/>
<protein>
    <recommendedName>
        <fullName evidence="4">Lipase</fullName>
    </recommendedName>
</protein>
<dbReference type="Gene3D" id="3.40.50.1820">
    <property type="entry name" value="alpha/beta hydrolase"/>
    <property type="match status" value="1"/>
</dbReference>
<dbReference type="PANTHER" id="PTHR34853">
    <property type="match status" value="1"/>
</dbReference>
<dbReference type="EMBL" id="BOOK01000057">
    <property type="protein sequence ID" value="GII04900.1"/>
    <property type="molecule type" value="Genomic_DNA"/>
</dbReference>
<name>A0A8J3WX61_9ACTN</name>
<dbReference type="InterPro" id="IPR005152">
    <property type="entry name" value="Lipase_secreted"/>
</dbReference>
<dbReference type="GO" id="GO:0016042">
    <property type="term" value="P:lipid catabolic process"/>
    <property type="evidence" value="ECO:0007669"/>
    <property type="project" value="InterPro"/>
</dbReference>
<feature type="compositionally biased region" description="Pro residues" evidence="1">
    <location>
        <begin position="21"/>
        <end position="32"/>
    </location>
</feature>
<evidence type="ECO:0000256" key="1">
    <source>
        <dbReference type="SAM" id="MobiDB-lite"/>
    </source>
</evidence>
<comment type="caution">
    <text evidence="2">The sequence shown here is derived from an EMBL/GenBank/DDBJ whole genome shotgun (WGS) entry which is preliminary data.</text>
</comment>
<reference evidence="2" key="1">
    <citation type="submission" date="2021-01" db="EMBL/GenBank/DDBJ databases">
        <title>Whole genome shotgun sequence of Planobispora takensis NBRC 109077.</title>
        <authorList>
            <person name="Komaki H."/>
            <person name="Tamura T."/>
        </authorList>
    </citation>
    <scope>NUCLEOTIDE SEQUENCE</scope>
    <source>
        <strain evidence="2">NBRC 109077</strain>
    </source>
</reference>
<dbReference type="Pfam" id="PF03583">
    <property type="entry name" value="LIP"/>
    <property type="match status" value="1"/>
</dbReference>
<proteinExistence type="predicted"/>
<gene>
    <name evidence="2" type="ORF">Pta02_69080</name>
</gene>
<dbReference type="InterPro" id="IPR029058">
    <property type="entry name" value="AB_hydrolase_fold"/>
</dbReference>
<feature type="region of interest" description="Disordered" evidence="1">
    <location>
        <begin position="1"/>
        <end position="32"/>
    </location>
</feature>
<evidence type="ECO:0000313" key="3">
    <source>
        <dbReference type="Proteomes" id="UP000634476"/>
    </source>
</evidence>
<dbReference type="GO" id="GO:0004806">
    <property type="term" value="F:triacylglycerol lipase activity"/>
    <property type="evidence" value="ECO:0007669"/>
    <property type="project" value="InterPro"/>
</dbReference>
<dbReference type="SUPFAM" id="SSF53474">
    <property type="entry name" value="alpha/beta-Hydrolases"/>
    <property type="match status" value="1"/>
</dbReference>
<evidence type="ECO:0000313" key="2">
    <source>
        <dbReference type="EMBL" id="GII04900.1"/>
    </source>
</evidence>
<feature type="compositionally biased region" description="Pro residues" evidence="1">
    <location>
        <begin position="1"/>
        <end position="12"/>
    </location>
</feature>
<dbReference type="RefSeq" id="WP_203879134.1">
    <property type="nucleotide sequence ID" value="NZ_BOOK01000057.1"/>
</dbReference>
<sequence length="419" mass="45519">MSSPPFTDPPENAPAGEAFYTPPPQLPGPPGDPVYQRRLDNPVAELTGGRNWLVLYRSEDAHGAPIAVSGIIVLPHEPPATADGYPLISWAHGTVGAWHMCAPSRDSETSQAHAMNAYPQTLLNHFLDQRWAVAMTDYEGLGVRGNPRHPYMLGKSEANTVLDIVHTARRLFPGQISGRYAIVGHSQGGQAALFSAHHAPERADGLVGVAAIAPANHALDVVRGGAHYPGPNRGYAFTPLFLAGAIGGDPSIRPEEVLSLNARQYWDHVDERCRVGLSWDDSWGRKVTGNYQFKVGYLDDPNDDQEKFNEQLEAMNPDVRITVPVRITQSADDERVRAATTVETVPIIDREVVVRGTDALVEELERTNAGSEPPLSYQFYKKGEIPKPDPDPGELGVHFATINHDLPALTAWLGGLLGA</sequence>
<keyword evidence="3" id="KW-1185">Reference proteome</keyword>
<accession>A0A8J3WX61</accession>
<dbReference type="PANTHER" id="PTHR34853:SF1">
    <property type="entry name" value="LIPASE 5"/>
    <property type="match status" value="1"/>
</dbReference>